<evidence type="ECO:0000313" key="2">
    <source>
        <dbReference type="EMBL" id="ROU03724.1"/>
    </source>
</evidence>
<reference evidence="2 3" key="1">
    <citation type="submission" date="2018-10" db="EMBL/GenBank/DDBJ databases">
        <title>Histidinibacterium lentulum gen. nov., sp. nov., a marine bacterium from the culture broth of Picochlorum sp. 122.</title>
        <authorList>
            <person name="Wang G."/>
        </authorList>
    </citation>
    <scope>NUCLEOTIDE SEQUENCE [LARGE SCALE GENOMIC DNA]</scope>
    <source>
        <strain evidence="2 3">B17</strain>
    </source>
</reference>
<dbReference type="PANTHER" id="PTHR34703">
    <property type="entry name" value="ANTIPORTER SUBUNIT MNHG2-RELATED"/>
    <property type="match status" value="1"/>
</dbReference>
<dbReference type="Proteomes" id="UP000268016">
    <property type="component" value="Unassembled WGS sequence"/>
</dbReference>
<keyword evidence="1" id="KW-1133">Transmembrane helix</keyword>
<dbReference type="EMBL" id="RDRB01000002">
    <property type="protein sequence ID" value="ROU03724.1"/>
    <property type="molecule type" value="Genomic_DNA"/>
</dbReference>
<dbReference type="PANTHER" id="PTHR34703:SF1">
    <property type="entry name" value="ANTIPORTER SUBUNIT MNHG2-RELATED"/>
    <property type="match status" value="1"/>
</dbReference>
<name>A0A3N2R8D9_9RHOB</name>
<dbReference type="NCBIfam" id="NF009314">
    <property type="entry name" value="PRK12674.1-2"/>
    <property type="match status" value="1"/>
</dbReference>
<dbReference type="AlphaFoldDB" id="A0A3N2R8D9"/>
<dbReference type="InterPro" id="IPR005133">
    <property type="entry name" value="PhaG_MnhG_YufB"/>
</dbReference>
<feature type="transmembrane region" description="Helical" evidence="1">
    <location>
        <begin position="63"/>
        <end position="83"/>
    </location>
</feature>
<evidence type="ECO:0000313" key="3">
    <source>
        <dbReference type="Proteomes" id="UP000268016"/>
    </source>
</evidence>
<organism evidence="2 3">
    <name type="scientific">Histidinibacterium lentulum</name>
    <dbReference type="NCBI Taxonomy" id="2480588"/>
    <lineage>
        <taxon>Bacteria</taxon>
        <taxon>Pseudomonadati</taxon>
        <taxon>Pseudomonadota</taxon>
        <taxon>Alphaproteobacteria</taxon>
        <taxon>Rhodobacterales</taxon>
        <taxon>Paracoccaceae</taxon>
        <taxon>Histidinibacterium</taxon>
    </lineage>
</organism>
<dbReference type="Pfam" id="PF03334">
    <property type="entry name" value="PhaG_MnhG_YufB"/>
    <property type="match status" value="1"/>
</dbReference>
<dbReference type="RefSeq" id="WP_123641257.1">
    <property type="nucleotide sequence ID" value="NZ_ML119082.1"/>
</dbReference>
<keyword evidence="3" id="KW-1185">Reference proteome</keyword>
<accession>A0A3N2R8D9</accession>
<dbReference type="OrthoDB" id="4427992at2"/>
<feature type="transmembrane region" description="Helical" evidence="1">
    <location>
        <begin position="40"/>
        <end position="57"/>
    </location>
</feature>
<dbReference type="NCBIfam" id="TIGR01300">
    <property type="entry name" value="CPA3_mnhG_phaG"/>
    <property type="match status" value="1"/>
</dbReference>
<keyword evidence="1" id="KW-0472">Membrane</keyword>
<protein>
    <submittedName>
        <fullName evidence="2">Monovalent cation/H(+) antiporter subunit G</fullName>
    </submittedName>
</protein>
<keyword evidence="1" id="KW-0812">Transmembrane</keyword>
<sequence length="118" mass="12508">MIDYVASAFMLAGGVFAIIAGLGLVRLPDVLIRMHASTKVGTLSSGLILVGVALHFLDWSVTVRAVAIFLFLMLTAPIAAHMIGRAALRMGVPLYRGLRNPLDDSYTSAPLPGADRSD</sequence>
<evidence type="ECO:0000256" key="1">
    <source>
        <dbReference type="SAM" id="Phobius"/>
    </source>
</evidence>
<gene>
    <name evidence="2" type="ORF">EAT49_05350</name>
</gene>
<proteinExistence type="predicted"/>
<comment type="caution">
    <text evidence="2">The sequence shown here is derived from an EMBL/GenBank/DDBJ whole genome shotgun (WGS) entry which is preliminary data.</text>
</comment>
<dbReference type="GO" id="GO:0015385">
    <property type="term" value="F:sodium:proton antiporter activity"/>
    <property type="evidence" value="ECO:0007669"/>
    <property type="project" value="TreeGrafter"/>
</dbReference>
<feature type="transmembrane region" description="Helical" evidence="1">
    <location>
        <begin position="6"/>
        <end position="28"/>
    </location>
</feature>